<name>A0ABN1WLR2_9ACTN</name>
<keyword evidence="2" id="KW-1185">Reference proteome</keyword>
<dbReference type="EMBL" id="BAAALF010000102">
    <property type="protein sequence ID" value="GAA1252898.1"/>
    <property type="molecule type" value="Genomic_DNA"/>
</dbReference>
<reference evidence="1 2" key="1">
    <citation type="journal article" date="2019" name="Int. J. Syst. Evol. Microbiol.">
        <title>The Global Catalogue of Microorganisms (GCM) 10K type strain sequencing project: providing services to taxonomists for standard genome sequencing and annotation.</title>
        <authorList>
            <consortium name="The Broad Institute Genomics Platform"/>
            <consortium name="The Broad Institute Genome Sequencing Center for Infectious Disease"/>
            <person name="Wu L."/>
            <person name="Ma J."/>
        </authorList>
    </citation>
    <scope>NUCLEOTIDE SEQUENCE [LARGE SCALE GENOMIC DNA]</scope>
    <source>
        <strain evidence="1 2">JCM 13004</strain>
    </source>
</reference>
<comment type="caution">
    <text evidence="1">The sequence shown here is derived from an EMBL/GenBank/DDBJ whole genome shotgun (WGS) entry which is preliminary data.</text>
</comment>
<protein>
    <submittedName>
        <fullName evidence="1">Uncharacterized protein</fullName>
    </submittedName>
</protein>
<organism evidence="1 2">
    <name type="scientific">Kitasatospora nipponensis</name>
    <dbReference type="NCBI Taxonomy" id="258049"/>
    <lineage>
        <taxon>Bacteria</taxon>
        <taxon>Bacillati</taxon>
        <taxon>Actinomycetota</taxon>
        <taxon>Actinomycetes</taxon>
        <taxon>Kitasatosporales</taxon>
        <taxon>Streptomycetaceae</taxon>
        <taxon>Kitasatospora</taxon>
    </lineage>
</organism>
<evidence type="ECO:0000313" key="2">
    <source>
        <dbReference type="Proteomes" id="UP001500037"/>
    </source>
</evidence>
<evidence type="ECO:0000313" key="1">
    <source>
        <dbReference type="EMBL" id="GAA1252898.1"/>
    </source>
</evidence>
<dbReference type="RefSeq" id="WP_344444168.1">
    <property type="nucleotide sequence ID" value="NZ_BAAALF010000102.1"/>
</dbReference>
<sequence length="195" mass="21302">MSGHGVIGVLNADGSYRGRYVHSCDPGTAEADLWAILTRTCRGDLAELLRVLTEDHYGWSYLRPSQPDVSRVTPPAAFPRDAPHDSVEFVAYELSPEGSFGDGRFAGVPGFGVAYTTVEDQSHPERWETGRIGERTDTSCDHGWLFTSTEARSAELVLVRLGRTAVELGRVAVRELGSSGRDFWEGLAFGRLSSP</sequence>
<proteinExistence type="predicted"/>
<accession>A0ABN1WLR2</accession>
<dbReference type="Proteomes" id="UP001500037">
    <property type="component" value="Unassembled WGS sequence"/>
</dbReference>
<gene>
    <name evidence="1" type="ORF">GCM10009665_49520</name>
</gene>